<dbReference type="InterPro" id="IPR043127">
    <property type="entry name" value="Sec-1-like_dom3a"/>
</dbReference>
<dbReference type="SUPFAM" id="SSF56815">
    <property type="entry name" value="Sec1/munc18-like (SM) proteins"/>
    <property type="match status" value="1"/>
</dbReference>
<protein>
    <submittedName>
        <fullName evidence="5">Uncharacterized protein</fullName>
    </submittedName>
</protein>
<dbReference type="Gene3D" id="1.25.40.850">
    <property type="match status" value="1"/>
</dbReference>
<dbReference type="Gene3D" id="3.40.50.1910">
    <property type="match status" value="1"/>
</dbReference>
<evidence type="ECO:0000256" key="1">
    <source>
        <dbReference type="ARBA" id="ARBA00005773"/>
    </source>
</evidence>
<dbReference type="InterPro" id="IPR002666">
    <property type="entry name" value="Folate_carrier"/>
</dbReference>
<feature type="transmembrane region" description="Helical" evidence="4">
    <location>
        <begin position="233"/>
        <end position="255"/>
    </location>
</feature>
<dbReference type="GO" id="GO:0090482">
    <property type="term" value="F:vitamin transmembrane transporter activity"/>
    <property type="evidence" value="ECO:0007669"/>
    <property type="project" value="InterPro"/>
</dbReference>
<dbReference type="Pfam" id="PF01770">
    <property type="entry name" value="Folate_carrier"/>
    <property type="match status" value="1"/>
</dbReference>
<evidence type="ECO:0000256" key="2">
    <source>
        <dbReference type="ARBA" id="ARBA00009884"/>
    </source>
</evidence>
<feature type="transmembrane region" description="Helical" evidence="4">
    <location>
        <begin position="124"/>
        <end position="145"/>
    </location>
</feature>
<dbReference type="AlphaFoldDB" id="A0A418EJZ6"/>
<gene>
    <name evidence="5" type="ORF">DYB37_003052</name>
</gene>
<evidence type="ECO:0000256" key="4">
    <source>
        <dbReference type="SAM" id="Phobius"/>
    </source>
</evidence>
<dbReference type="SUPFAM" id="SSF103473">
    <property type="entry name" value="MFS general substrate transporter"/>
    <property type="match status" value="1"/>
</dbReference>
<organism evidence="5 6">
    <name type="scientific">Aphanomyces astaci</name>
    <name type="common">Crayfish plague agent</name>
    <dbReference type="NCBI Taxonomy" id="112090"/>
    <lineage>
        <taxon>Eukaryota</taxon>
        <taxon>Sar</taxon>
        <taxon>Stramenopiles</taxon>
        <taxon>Oomycota</taxon>
        <taxon>Saprolegniomycetes</taxon>
        <taxon>Saprolegniales</taxon>
        <taxon>Verrucalvaceae</taxon>
        <taxon>Aphanomyces</taxon>
    </lineage>
</organism>
<feature type="compositionally biased region" description="Pro residues" evidence="3">
    <location>
        <begin position="1"/>
        <end position="13"/>
    </location>
</feature>
<keyword evidence="4" id="KW-1133">Transmembrane helix</keyword>
<dbReference type="PANTHER" id="PTHR10686">
    <property type="entry name" value="FOLATE TRANSPORTER"/>
    <property type="match status" value="1"/>
</dbReference>
<feature type="region of interest" description="Disordered" evidence="3">
    <location>
        <begin position="1"/>
        <end position="22"/>
    </location>
</feature>
<sequence>MPVAPPSVVPPQPAHTMSSSQSMAEYYQKSAQYAPVEVSQDRDDDTSHRSAATSMLFRLCLYGFFIELKPSEAYLNTFLTSEKAHVLGFSNQVTNDDIYPWFTYGQMLMLVAMPLFVERFQYRTVLLIESVGFLFTRLLLLWATSLFWMQVTYAVGTASKVVYLCMIYREVKQEEYHRATAVVWAASLGGQFAAGVLGQILVSFHASLWLLNYISLANVCVAFVVALYGLQWFLFCGGIVLLLLSFSQTVAPTLTSSYVSYVLYGCAYYALITTVSAELAKQCTTNEYAKQFALVALGAAVLETVYHIRQSLLDTVIGLDHGAVSIAHDDGGNKKKKKHVLQDDLFKYIRDMDFQVVTSILHDMSTSLQADVASTRATETPAVLTQRSALAAAKVNLSLHVNLAHRISRTRTDGDAAVEEGGSDDDVDGVRRCVHAEQTILERPVAAAPLPSNVVTKASTEAAFVGSVLEEELFHDPPLDLAKLVKLMCLHCLVQGGYKDSTFEWLQTQLCHTYGHPVMLPLLAHLRHLNWLFPTSAATTPSPSSSTWKKKLRKDVAAKTTTGDITSMFSTTGYAPISVRHVQDAVKRRNGNSPMSSSSSPPQNAATNKQRVLVYYIGGITVAEVAAYRLLNQAQDQVEYVVACTAICNTARLLRQLASLQT</sequence>
<comment type="similarity">
    <text evidence="2">Belongs to the STXBP/unc-18/SEC1 family.</text>
</comment>
<dbReference type="Gene3D" id="3.90.830.10">
    <property type="entry name" value="Syntaxin Binding Protein 1, Chain A, domain 2"/>
    <property type="match status" value="1"/>
</dbReference>
<dbReference type="VEuPathDB" id="FungiDB:H257_09723"/>
<keyword evidence="4" id="KW-0472">Membrane</keyword>
<accession>A0A418EJZ6</accession>
<feature type="transmembrane region" description="Helical" evidence="4">
    <location>
        <begin position="151"/>
        <end position="169"/>
    </location>
</feature>
<evidence type="ECO:0000313" key="5">
    <source>
        <dbReference type="EMBL" id="RHZ14409.1"/>
    </source>
</evidence>
<comment type="similarity">
    <text evidence="1">Belongs to the reduced folate carrier (RFC) transporter (TC 2.A.48) family.</text>
</comment>
<name>A0A418EJZ6_APHAT</name>
<keyword evidence="4" id="KW-0812">Transmembrane</keyword>
<dbReference type="Proteomes" id="UP000285430">
    <property type="component" value="Unassembled WGS sequence"/>
</dbReference>
<comment type="caution">
    <text evidence="5">The sequence shown here is derived from an EMBL/GenBank/DDBJ whole genome shotgun (WGS) entry which is preliminary data.</text>
</comment>
<evidence type="ECO:0000313" key="6">
    <source>
        <dbReference type="Proteomes" id="UP000285430"/>
    </source>
</evidence>
<dbReference type="PANTHER" id="PTHR10686:SF18">
    <property type="entry name" value="IP11787P-RELATED"/>
    <property type="match status" value="1"/>
</dbReference>
<dbReference type="GO" id="GO:0005886">
    <property type="term" value="C:plasma membrane"/>
    <property type="evidence" value="ECO:0007669"/>
    <property type="project" value="TreeGrafter"/>
</dbReference>
<feature type="transmembrane region" description="Helical" evidence="4">
    <location>
        <begin position="208"/>
        <end position="228"/>
    </location>
</feature>
<dbReference type="InterPro" id="IPR036045">
    <property type="entry name" value="Sec1-like_sf"/>
</dbReference>
<evidence type="ECO:0000256" key="3">
    <source>
        <dbReference type="SAM" id="MobiDB-lite"/>
    </source>
</evidence>
<dbReference type="InterPro" id="IPR036259">
    <property type="entry name" value="MFS_trans_sf"/>
</dbReference>
<dbReference type="GO" id="GO:0016192">
    <property type="term" value="P:vesicle-mediated transport"/>
    <property type="evidence" value="ECO:0007669"/>
    <property type="project" value="InterPro"/>
</dbReference>
<dbReference type="InterPro" id="IPR001619">
    <property type="entry name" value="Sec1-like"/>
</dbReference>
<dbReference type="InterPro" id="IPR043155">
    <property type="entry name" value="VPS33_dom3b"/>
</dbReference>
<dbReference type="EMBL" id="QUTH01004324">
    <property type="protein sequence ID" value="RHZ14409.1"/>
    <property type="molecule type" value="Genomic_DNA"/>
</dbReference>
<proteinExistence type="inferred from homology"/>
<feature type="transmembrane region" description="Helical" evidence="4">
    <location>
        <begin position="98"/>
        <end position="117"/>
    </location>
</feature>
<feature type="transmembrane region" description="Helical" evidence="4">
    <location>
        <begin position="261"/>
        <end position="280"/>
    </location>
</feature>
<reference evidence="5 6" key="1">
    <citation type="submission" date="2018-08" db="EMBL/GenBank/DDBJ databases">
        <title>Aphanomyces genome sequencing and annotation.</title>
        <authorList>
            <person name="Minardi D."/>
            <person name="Oidtmann B."/>
            <person name="Van Der Giezen M."/>
            <person name="Studholme D.J."/>
        </authorList>
    </citation>
    <scope>NUCLEOTIDE SEQUENCE [LARGE SCALE GENOMIC DNA]</scope>
    <source>
        <strain evidence="5 6">Da</strain>
    </source>
</reference>
<dbReference type="VEuPathDB" id="FungiDB:H257_08030"/>
<feature type="transmembrane region" description="Helical" evidence="4">
    <location>
        <begin position="292"/>
        <end position="308"/>
    </location>
</feature>
<dbReference type="Pfam" id="PF00995">
    <property type="entry name" value="Sec1"/>
    <property type="match status" value="1"/>
</dbReference>
<dbReference type="InterPro" id="IPR027482">
    <property type="entry name" value="Sec1-like_dom2"/>
</dbReference>
<feature type="transmembrane region" description="Helical" evidence="4">
    <location>
        <begin position="181"/>
        <end position="202"/>
    </location>
</feature>